<dbReference type="InterPro" id="IPR052442">
    <property type="entry name" value="Env_Response_Regulator"/>
</dbReference>
<dbReference type="InterPro" id="IPR001487">
    <property type="entry name" value="Bromodomain"/>
</dbReference>
<keyword evidence="5" id="KW-0808">Transferase</keyword>
<sequence>MATPGNYSLLSSRGTLLLSPSEAQRINEIISSFNFRLDPCLEIVNPSSKPKTKVSSHGTSSHHFSDDYTPRLNRKRSSDSYVRTYSNTQSSFDFYEKRSSRVRKQPVTFLDEFYDENGNTNVLDDDYVVPRAEKRVKSSHTKKEVKPPPVILYKAVPASTKHLPKLPKDTWEYACYRILQVIKYMDTDKWFWFPVDPIVDGVPNYLSIIKHPMDFHTVTERLHTKYYSTPFGWQLDMRQIFYNAFLFYPPDNVIWQAAHALAAAYENKLKTCKYLNPDEYLQSLSMDQSVVKQELESIYAPRSKKYYDKNVVEPIQTGSRRAGAKKTFTAEVYSDEYDDSYHSSSVEFSDDDFESHVPARGRPRIHKKTPFSPQRDVIKRSRVISRLPKLSGDSSNPEYGKVLHPPPLQRLINDKPLTAAQQKTLEINLARLVPEQRKAALELVQDDLGILAENHKDDKDFVFDTDLLSVDKQKQFFIYVNQMAKRNMDHMIKASEKMRETRIEPSLPAPSEMFDVSSSSSSSLSDVASNLLSSDEFFSSSDSENDMIPEKTKPSDHVQDVPEKLPEYKPVDEFDSQTPHISEGIMGDHADFLGKMETPVDTESNVNVGKKSAWMEWKGQVIHHGMVAQQTGVPPRNVDEQIAESFDARI</sequence>
<dbReference type="STRING" id="1537102.L0AY01"/>
<name>L0AY01_THEEQ</name>
<protein>
    <submittedName>
        <fullName evidence="5">Bromodomain containing protein</fullName>
        <ecNumber evidence="5">2.3.1.48</ecNumber>
    </submittedName>
</protein>
<dbReference type="Proteomes" id="UP000031512">
    <property type="component" value="Chromosome 1"/>
</dbReference>
<dbReference type="EMBL" id="CP001669">
    <property type="protein sequence ID" value="AFZ80425.1"/>
    <property type="molecule type" value="Genomic_DNA"/>
</dbReference>
<dbReference type="GeneID" id="15803652"/>
<feature type="compositionally biased region" description="Polar residues" evidence="3">
    <location>
        <begin position="46"/>
        <end position="62"/>
    </location>
</feature>
<dbReference type="PROSITE" id="PS50014">
    <property type="entry name" value="BROMODOMAIN_2"/>
    <property type="match status" value="1"/>
</dbReference>
<keyword evidence="6" id="KW-1185">Reference proteome</keyword>
<evidence type="ECO:0000256" key="1">
    <source>
        <dbReference type="ARBA" id="ARBA00023117"/>
    </source>
</evidence>
<dbReference type="RefSeq" id="XP_004830091.1">
    <property type="nucleotide sequence ID" value="XM_004830034.1"/>
</dbReference>
<keyword evidence="1 2" id="KW-0103">Bromodomain</keyword>
<evidence type="ECO:0000313" key="5">
    <source>
        <dbReference type="EMBL" id="AFZ80425.1"/>
    </source>
</evidence>
<reference evidence="5 6" key="1">
    <citation type="journal article" date="2012" name="BMC Genomics">
        <title>Comparative genomic analysis and phylogenetic position of Theileria equi.</title>
        <authorList>
            <person name="Kappmeyer L.S."/>
            <person name="Thiagarajan M."/>
            <person name="Herndon D.R."/>
            <person name="Ramsay J.D."/>
            <person name="Caler E."/>
            <person name="Djikeng A."/>
            <person name="Gillespie J.J."/>
            <person name="Lau A.O."/>
            <person name="Roalson E.H."/>
            <person name="Silva J.C."/>
            <person name="Silva M.G."/>
            <person name="Suarez C.E."/>
            <person name="Ueti M.W."/>
            <person name="Nene V.M."/>
            <person name="Mealey R.H."/>
            <person name="Knowles D.P."/>
            <person name="Brayton K.A."/>
        </authorList>
    </citation>
    <scope>NUCLEOTIDE SEQUENCE [LARGE SCALE GENOMIC DNA]</scope>
    <source>
        <strain evidence="5 6">WA</strain>
    </source>
</reference>
<keyword evidence="5" id="KW-0012">Acyltransferase</keyword>
<dbReference type="OrthoDB" id="21449at2759"/>
<dbReference type="eggNOG" id="KOG1474">
    <property type="taxonomic scope" value="Eukaryota"/>
</dbReference>
<evidence type="ECO:0000256" key="2">
    <source>
        <dbReference type="PROSITE-ProRule" id="PRU00035"/>
    </source>
</evidence>
<feature type="region of interest" description="Disordered" evidence="3">
    <location>
        <begin position="46"/>
        <end position="80"/>
    </location>
</feature>
<dbReference type="Pfam" id="PF00439">
    <property type="entry name" value="Bromodomain"/>
    <property type="match status" value="1"/>
</dbReference>
<dbReference type="AlphaFoldDB" id="L0AY01"/>
<feature type="compositionally biased region" description="Basic residues" evidence="3">
    <location>
        <begin position="359"/>
        <end position="369"/>
    </location>
</feature>
<dbReference type="SUPFAM" id="SSF47370">
    <property type="entry name" value="Bromodomain"/>
    <property type="match status" value="1"/>
</dbReference>
<dbReference type="Gene3D" id="1.20.920.10">
    <property type="entry name" value="Bromodomain-like"/>
    <property type="match status" value="1"/>
</dbReference>
<dbReference type="SMART" id="SM00297">
    <property type="entry name" value="BROMO"/>
    <property type="match status" value="1"/>
</dbReference>
<dbReference type="CDD" id="cd04369">
    <property type="entry name" value="Bromodomain"/>
    <property type="match status" value="1"/>
</dbReference>
<evidence type="ECO:0000259" key="4">
    <source>
        <dbReference type="PROSITE" id="PS50014"/>
    </source>
</evidence>
<organism evidence="5 6">
    <name type="scientific">Theileria equi strain WA</name>
    <dbReference type="NCBI Taxonomy" id="1537102"/>
    <lineage>
        <taxon>Eukaryota</taxon>
        <taxon>Sar</taxon>
        <taxon>Alveolata</taxon>
        <taxon>Apicomplexa</taxon>
        <taxon>Aconoidasida</taxon>
        <taxon>Piroplasmida</taxon>
        <taxon>Theileriidae</taxon>
        <taxon>Theileria</taxon>
    </lineage>
</organism>
<dbReference type="EC" id="2.3.1.48" evidence="5"/>
<feature type="region of interest" description="Disordered" evidence="3">
    <location>
        <begin position="348"/>
        <end position="370"/>
    </location>
</feature>
<evidence type="ECO:0000256" key="3">
    <source>
        <dbReference type="SAM" id="MobiDB-lite"/>
    </source>
</evidence>
<dbReference type="KEGG" id="beq:BEWA_032780"/>
<dbReference type="PANTHER" id="PTHR46136">
    <property type="entry name" value="TRANSCRIPTION FACTOR GTE8"/>
    <property type="match status" value="1"/>
</dbReference>
<feature type="domain" description="Bromo" evidence="4">
    <location>
        <begin position="183"/>
        <end position="255"/>
    </location>
</feature>
<feature type="compositionally biased region" description="Basic and acidic residues" evidence="3">
    <location>
        <begin position="548"/>
        <end position="561"/>
    </location>
</feature>
<dbReference type="PRINTS" id="PR00503">
    <property type="entry name" value="BROMODOMAIN"/>
</dbReference>
<feature type="region of interest" description="Disordered" evidence="3">
    <location>
        <begin position="538"/>
        <end position="561"/>
    </location>
</feature>
<proteinExistence type="predicted"/>
<dbReference type="GO" id="GO:0061733">
    <property type="term" value="F:protein-lysine-acetyltransferase activity"/>
    <property type="evidence" value="ECO:0007669"/>
    <property type="project" value="UniProtKB-EC"/>
</dbReference>
<dbReference type="PANTHER" id="PTHR46136:SF1">
    <property type="entry name" value="TRANSCRIPTION FACTOR GTE11-RELATED"/>
    <property type="match status" value="1"/>
</dbReference>
<gene>
    <name evidence="5" type="ORF">BEWA_032780</name>
</gene>
<dbReference type="VEuPathDB" id="PiroplasmaDB:BEWA_032780"/>
<evidence type="ECO:0000313" key="6">
    <source>
        <dbReference type="Proteomes" id="UP000031512"/>
    </source>
</evidence>
<dbReference type="InterPro" id="IPR036427">
    <property type="entry name" value="Bromodomain-like_sf"/>
</dbReference>
<accession>L0AY01</accession>